<dbReference type="AlphaFoldDB" id="B8MMP4"/>
<dbReference type="OrthoDB" id="3172332at2759"/>
<evidence type="ECO:0000259" key="7">
    <source>
        <dbReference type="PROSITE" id="PS50048"/>
    </source>
</evidence>
<evidence type="ECO:0000256" key="6">
    <source>
        <dbReference type="ARBA" id="ARBA00023242"/>
    </source>
</evidence>
<keyword evidence="5" id="KW-0804">Transcription</keyword>
<dbReference type="Gene3D" id="4.10.240.10">
    <property type="entry name" value="Zn(2)-C6 fungal-type DNA-binding domain"/>
    <property type="match status" value="1"/>
</dbReference>
<dbReference type="PROSITE" id="PS50048">
    <property type="entry name" value="ZN2_CY6_FUNGAL_2"/>
    <property type="match status" value="1"/>
</dbReference>
<keyword evidence="2" id="KW-0862">Zinc</keyword>
<evidence type="ECO:0000256" key="5">
    <source>
        <dbReference type="ARBA" id="ARBA00023163"/>
    </source>
</evidence>
<organism evidence="8 9">
    <name type="scientific">Talaromyces stipitatus (strain ATCC 10500 / CBS 375.48 / QM 6759 / NRRL 1006)</name>
    <name type="common">Penicillium stipitatum</name>
    <dbReference type="NCBI Taxonomy" id="441959"/>
    <lineage>
        <taxon>Eukaryota</taxon>
        <taxon>Fungi</taxon>
        <taxon>Dikarya</taxon>
        <taxon>Ascomycota</taxon>
        <taxon>Pezizomycotina</taxon>
        <taxon>Eurotiomycetes</taxon>
        <taxon>Eurotiomycetidae</taxon>
        <taxon>Eurotiales</taxon>
        <taxon>Trichocomaceae</taxon>
        <taxon>Talaromyces</taxon>
        <taxon>Talaromyces sect. Talaromyces</taxon>
    </lineage>
</organism>
<keyword evidence="1" id="KW-0479">Metal-binding</keyword>
<evidence type="ECO:0000256" key="2">
    <source>
        <dbReference type="ARBA" id="ARBA00022833"/>
    </source>
</evidence>
<dbReference type="PANTHER" id="PTHR36206:SF16">
    <property type="entry name" value="TRANSCRIPTION FACTOR DOMAIN-CONTAINING PROTEIN-RELATED"/>
    <property type="match status" value="1"/>
</dbReference>
<protein>
    <recommendedName>
        <fullName evidence="7">Zn(2)-C6 fungal-type domain-containing protein</fullName>
    </recommendedName>
</protein>
<feature type="domain" description="Zn(2)-C6 fungal-type" evidence="7">
    <location>
        <begin position="16"/>
        <end position="44"/>
    </location>
</feature>
<dbReference type="eggNOG" id="ENOG502RVTY">
    <property type="taxonomic scope" value="Eukaryota"/>
</dbReference>
<dbReference type="GeneID" id="8099696"/>
<keyword evidence="6" id="KW-0539">Nucleus</keyword>
<dbReference type="GO" id="GO:0003677">
    <property type="term" value="F:DNA binding"/>
    <property type="evidence" value="ECO:0007669"/>
    <property type="project" value="UniProtKB-KW"/>
</dbReference>
<dbReference type="STRING" id="441959.B8MMP4"/>
<dbReference type="SMART" id="SM00066">
    <property type="entry name" value="GAL4"/>
    <property type="match status" value="1"/>
</dbReference>
<dbReference type="Pfam" id="PF00172">
    <property type="entry name" value="Zn_clus"/>
    <property type="match status" value="1"/>
</dbReference>
<evidence type="ECO:0000256" key="4">
    <source>
        <dbReference type="ARBA" id="ARBA00023125"/>
    </source>
</evidence>
<dbReference type="CDD" id="cd00067">
    <property type="entry name" value="GAL4"/>
    <property type="match status" value="1"/>
</dbReference>
<dbReference type="InterPro" id="IPR036864">
    <property type="entry name" value="Zn2-C6_fun-type_DNA-bd_sf"/>
</dbReference>
<evidence type="ECO:0000256" key="3">
    <source>
        <dbReference type="ARBA" id="ARBA00023015"/>
    </source>
</evidence>
<evidence type="ECO:0000313" key="9">
    <source>
        <dbReference type="Proteomes" id="UP000001745"/>
    </source>
</evidence>
<dbReference type="PROSITE" id="PS00463">
    <property type="entry name" value="ZN2_CY6_FUNGAL_1"/>
    <property type="match status" value="1"/>
</dbReference>
<dbReference type="SUPFAM" id="SSF57701">
    <property type="entry name" value="Zn2/Cys6 DNA-binding domain"/>
    <property type="match status" value="1"/>
</dbReference>
<name>B8MMP4_TALSN</name>
<dbReference type="Proteomes" id="UP000001745">
    <property type="component" value="Unassembled WGS sequence"/>
</dbReference>
<evidence type="ECO:0000256" key="1">
    <source>
        <dbReference type="ARBA" id="ARBA00022723"/>
    </source>
</evidence>
<dbReference type="InterPro" id="IPR001138">
    <property type="entry name" value="Zn2Cys6_DnaBD"/>
</dbReference>
<dbReference type="VEuPathDB" id="FungiDB:TSTA_098680"/>
<keyword evidence="3" id="KW-0805">Transcription regulation</keyword>
<dbReference type="InterPro" id="IPR021858">
    <property type="entry name" value="Fun_TF"/>
</dbReference>
<dbReference type="Pfam" id="PF11951">
    <property type="entry name" value="Fungal_trans_2"/>
    <property type="match status" value="1"/>
</dbReference>
<keyword evidence="9" id="KW-1185">Reference proteome</keyword>
<gene>
    <name evidence="8" type="ORF">TSTA_098680</name>
</gene>
<reference evidence="9" key="1">
    <citation type="journal article" date="2015" name="Genome Announc.">
        <title>Genome sequence of the AIDS-associated pathogen Penicillium marneffei (ATCC18224) and its near taxonomic relative Talaromyces stipitatus (ATCC10500).</title>
        <authorList>
            <person name="Nierman W.C."/>
            <person name="Fedorova-Abrams N.D."/>
            <person name="Andrianopoulos A."/>
        </authorList>
    </citation>
    <scope>NUCLEOTIDE SEQUENCE [LARGE SCALE GENOMIC DNA]</scope>
    <source>
        <strain evidence="9">ATCC 10500 / CBS 375.48 / QM 6759 / NRRL 1006</strain>
    </source>
</reference>
<dbReference type="HOGENOM" id="CLU_011409_13_0_1"/>
<evidence type="ECO:0000313" key="8">
    <source>
        <dbReference type="EMBL" id="EED13611.1"/>
    </source>
</evidence>
<sequence>MTSERKRTFTRRSRAGCRTCRLRHIKCDETPIACKNCVSDGWKCDGYDEIRLSHPGRGKRSSNSNNVNKSAIATIRTEPSLSIRRIETALPGTNSEERRGFAYFQCWTVPKMSGFFDTQLWHSLVLPMSYSERAVTHAVVALSALHEDIEARGVPLSRAELTNRQQRFALEQYTRALSALNARRHSNDPKLQEVILTCCLLFVVFELLRGQYNDAFVHLHQGLSLVKEYIESCLSETMLRLHLQSAFFGVDVSDPYQLTKSEYDDNQDFDNIMDARQHLDRLFQQICCYIAAVEQLPSEGGGESSSMTRLEVKKMQQSLRIELTSYLHRLNKFESRARGLSDTRCQRAIDLVRLHHRTFSLMLETYIDSEDIIYDLHVNEFGEAVLLAEGIANSFWEENIPSNYSRPTLLLDMGILPPLIYICLKCPSVVIRRQALQIIREWPHREGPWDSNLIAIMANLVLQLEIEMEFQRLCGNTATTISSASDITYISSLSRIMNVNISLDADQRSAILKYRTKECGPNEPPFERHILLDEFDWS</sequence>
<proteinExistence type="predicted"/>
<dbReference type="GO" id="GO:0008270">
    <property type="term" value="F:zinc ion binding"/>
    <property type="evidence" value="ECO:0007669"/>
    <property type="project" value="InterPro"/>
</dbReference>
<dbReference type="RefSeq" id="XP_002485849.1">
    <property type="nucleotide sequence ID" value="XM_002485804.1"/>
</dbReference>
<dbReference type="GO" id="GO:0000981">
    <property type="term" value="F:DNA-binding transcription factor activity, RNA polymerase II-specific"/>
    <property type="evidence" value="ECO:0007669"/>
    <property type="project" value="InterPro"/>
</dbReference>
<keyword evidence="4" id="KW-0238">DNA-binding</keyword>
<dbReference type="OMA" id="ESWPHRE"/>
<dbReference type="PANTHER" id="PTHR36206">
    <property type="entry name" value="ASPERCRYPTIN BIOSYNTHESIS CLUSTER-SPECIFIC TRANSCRIPTION REGULATOR ATNN-RELATED"/>
    <property type="match status" value="1"/>
</dbReference>
<dbReference type="PhylomeDB" id="B8MMP4"/>
<dbReference type="InParanoid" id="B8MMP4"/>
<dbReference type="EMBL" id="EQ962658">
    <property type="protein sequence ID" value="EED13611.1"/>
    <property type="molecule type" value="Genomic_DNA"/>
</dbReference>
<dbReference type="InterPro" id="IPR052360">
    <property type="entry name" value="Transcr_Regulatory_Proteins"/>
</dbReference>
<accession>B8MMP4</accession>